<dbReference type="EMBL" id="AGBF01000001">
    <property type="protein sequence ID" value="EGX61856.1"/>
    <property type="molecule type" value="Genomic_DNA"/>
</dbReference>
<dbReference type="InterPro" id="IPR015797">
    <property type="entry name" value="NUDIX_hydrolase-like_dom_sf"/>
</dbReference>
<accession>G2G3W0</accession>
<evidence type="ECO:0000259" key="4">
    <source>
        <dbReference type="PROSITE" id="PS51462"/>
    </source>
</evidence>
<dbReference type="PROSITE" id="PS51462">
    <property type="entry name" value="NUDIX"/>
    <property type="match status" value="1"/>
</dbReference>
<reference evidence="5 6" key="1">
    <citation type="submission" date="2011-08" db="EMBL/GenBank/DDBJ databases">
        <authorList>
            <person name="Lin Y."/>
            <person name="Hao X."/>
            <person name="Johnstone L."/>
            <person name="Miller S.J."/>
            <person name="Wei G."/>
            <person name="Rensing C."/>
        </authorList>
    </citation>
    <scope>NUCLEOTIDE SEQUENCE [LARGE SCALE GENOMIC DNA]</scope>
    <source>
        <strain evidence="5 6">K42</strain>
    </source>
</reference>
<evidence type="ECO:0000313" key="6">
    <source>
        <dbReference type="Proteomes" id="UP000004217"/>
    </source>
</evidence>
<dbReference type="PATRIC" id="fig|700597.3.peg.153"/>
<comment type="cofactor">
    <cofactor evidence="1">
        <name>Mg(2+)</name>
        <dbReference type="ChEBI" id="CHEBI:18420"/>
    </cofactor>
</comment>
<proteinExistence type="predicted"/>
<organism evidence="5 6">
    <name type="scientific">Streptomyces zinciresistens K42</name>
    <dbReference type="NCBI Taxonomy" id="700597"/>
    <lineage>
        <taxon>Bacteria</taxon>
        <taxon>Bacillati</taxon>
        <taxon>Actinomycetota</taxon>
        <taxon>Actinomycetes</taxon>
        <taxon>Kitasatosporales</taxon>
        <taxon>Streptomycetaceae</taxon>
        <taxon>Streptomyces</taxon>
    </lineage>
</organism>
<evidence type="ECO:0000256" key="2">
    <source>
        <dbReference type="ARBA" id="ARBA00022801"/>
    </source>
</evidence>
<name>G2G3W0_9ACTN</name>
<protein>
    <recommendedName>
        <fullName evidence="4">Nudix hydrolase domain-containing protein</fullName>
    </recommendedName>
</protein>
<gene>
    <name evidence="5" type="ORF">SZN_00805</name>
</gene>
<evidence type="ECO:0000313" key="5">
    <source>
        <dbReference type="EMBL" id="EGX61856.1"/>
    </source>
</evidence>
<dbReference type="Pfam" id="PF00293">
    <property type="entry name" value="NUDIX"/>
    <property type="match status" value="2"/>
</dbReference>
<evidence type="ECO:0000256" key="1">
    <source>
        <dbReference type="ARBA" id="ARBA00001946"/>
    </source>
</evidence>
<keyword evidence="6" id="KW-1185">Reference proteome</keyword>
<dbReference type="AlphaFoldDB" id="G2G3W0"/>
<dbReference type="SUPFAM" id="SSF55811">
    <property type="entry name" value="Nudix"/>
    <property type="match status" value="2"/>
</dbReference>
<keyword evidence="3" id="KW-0460">Magnesium</keyword>
<dbReference type="PANTHER" id="PTHR43046">
    <property type="entry name" value="GDP-MANNOSE MANNOSYL HYDROLASE"/>
    <property type="match status" value="1"/>
</dbReference>
<dbReference type="PANTHER" id="PTHR43046:SF12">
    <property type="entry name" value="GDP-MANNOSE MANNOSYL HYDROLASE"/>
    <property type="match status" value="1"/>
</dbReference>
<dbReference type="InterPro" id="IPR000086">
    <property type="entry name" value="NUDIX_hydrolase_dom"/>
</dbReference>
<dbReference type="Proteomes" id="UP000004217">
    <property type="component" value="Unassembled WGS sequence"/>
</dbReference>
<sequence>MDASHDTSPAALPAPRLMSHAEYSRSRHAVWLSAAALFTDPLGRILLVQPTYREQWLLPGGGAEPGESAAQAWVREVGEELGVERTPGRLLAVHWLPPDHPDIDAGKIVPGEVRYVLDGGTLTEEEIAALRVPADELLGFEFVDSTQAHERMIPVDAQIMLAALRARLSGTTAHLESGRHVGEAPALDRHEVYVRPRAGRAWPWHPEPVPDAMQVKQAWGWLFVPDGRVVLVVDPANRLPALPGGTIESTDDSPEAALKRESFEEAQVTIGDDIVRLGWVYDATGEVYGGIGPCARLRLAAPVTDVGPGGVDPATGRTFARLLATPDQAAALLGWGETGYRQAELAARWAHERWGIPHAAPGPVTELRATHA</sequence>
<dbReference type="RefSeq" id="WP_007490613.1">
    <property type="nucleotide sequence ID" value="NZ_AGBF01000001.1"/>
</dbReference>
<dbReference type="Gene3D" id="3.90.79.10">
    <property type="entry name" value="Nucleoside Triphosphate Pyrophosphohydrolase"/>
    <property type="match status" value="2"/>
</dbReference>
<dbReference type="GO" id="GO:0016787">
    <property type="term" value="F:hydrolase activity"/>
    <property type="evidence" value="ECO:0007669"/>
    <property type="project" value="UniProtKB-KW"/>
</dbReference>
<feature type="domain" description="Nudix hydrolase" evidence="4">
    <location>
        <begin position="28"/>
        <end position="168"/>
    </location>
</feature>
<dbReference type="CDD" id="cd18876">
    <property type="entry name" value="NUDIX_Hydrolase"/>
    <property type="match status" value="1"/>
</dbReference>
<comment type="caution">
    <text evidence="5">The sequence shown here is derived from an EMBL/GenBank/DDBJ whole genome shotgun (WGS) entry which is preliminary data.</text>
</comment>
<keyword evidence="2" id="KW-0378">Hydrolase</keyword>
<evidence type="ECO:0000256" key="3">
    <source>
        <dbReference type="ARBA" id="ARBA00022842"/>
    </source>
</evidence>